<proteinExistence type="predicted"/>
<accession>Q4A7S4</accession>
<dbReference type="EMBL" id="AE017244">
    <property type="protein sequence ID" value="AAZ53815.1"/>
    <property type="molecule type" value="Genomic_DNA"/>
</dbReference>
<keyword evidence="1" id="KW-0812">Transmembrane</keyword>
<feature type="transmembrane region" description="Helical" evidence="1">
    <location>
        <begin position="48"/>
        <end position="70"/>
    </location>
</feature>
<organism evidence="2 3">
    <name type="scientific">Mesomycoplasma hyopneumoniae (strain 7448)</name>
    <name type="common">Mycoplasma hyopneumoniae</name>
    <dbReference type="NCBI Taxonomy" id="262722"/>
    <lineage>
        <taxon>Bacteria</taxon>
        <taxon>Bacillati</taxon>
        <taxon>Mycoplasmatota</taxon>
        <taxon>Mycoplasmoidales</taxon>
        <taxon>Metamycoplasmataceae</taxon>
        <taxon>Mesomycoplasma</taxon>
    </lineage>
</organism>
<keyword evidence="1" id="KW-0472">Membrane</keyword>
<sequence length="87" mass="10726">MILSWFICLKSTILYWSVFQDLRRKGRKPKEPTLRPPKAKSERIIARLFDFFIAFFDFLSLISSIFHLFFQFKIYKFLLFMNFPRLY</sequence>
<dbReference type="HOGENOM" id="CLU_2479989_0_0_14"/>
<dbReference type="KEGG" id="mhp:MHP7448_0448"/>
<dbReference type="Proteomes" id="UP000000553">
    <property type="component" value="Chromosome"/>
</dbReference>
<evidence type="ECO:0000256" key="1">
    <source>
        <dbReference type="SAM" id="Phobius"/>
    </source>
</evidence>
<name>Q4A7S4_MESH7</name>
<evidence type="ECO:0000313" key="3">
    <source>
        <dbReference type="Proteomes" id="UP000000553"/>
    </source>
</evidence>
<keyword evidence="1" id="KW-1133">Transmembrane helix</keyword>
<dbReference type="AlphaFoldDB" id="Q4A7S4"/>
<reference evidence="2 3" key="1">
    <citation type="journal article" date="2005" name="J. Bacteriol.">
        <title>Swine and poultry pathogens: the complete genome sequences of two strains of Mycoplasma hyopneumoniae and a strain of Mycoplasma synoviae.</title>
        <authorList>
            <person name="Vasconcelos A.T."/>
            <person name="Ferreira H.B."/>
            <person name="Bizarro C.V."/>
            <person name="Bonatto S.L."/>
            <person name="Carvalho M.O."/>
            <person name="Pinto P.M."/>
            <person name="Almeida D.F."/>
            <person name="Almeida L.G."/>
            <person name="Almeida R."/>
            <person name="Alves-Filho L."/>
            <person name="Assuncao E.N."/>
            <person name="Azevedo V.A."/>
            <person name="Bogo M.R."/>
            <person name="Brigido M.M."/>
            <person name="Brocchi M."/>
            <person name="Burity H.A."/>
            <person name="Camargo A.A."/>
            <person name="Camargo S.S."/>
            <person name="Carepo M.S."/>
            <person name="Carraro D.M."/>
            <person name="de Mattos Cascardo J.C."/>
            <person name="Castro L.A."/>
            <person name="Cavalcanti G."/>
            <person name="Chemale G."/>
            <person name="Collevatti R.G."/>
            <person name="Cunha C.W."/>
            <person name="Dallagiovanna B."/>
            <person name="Dambros B.P."/>
            <person name="Dellagostin O.A."/>
            <person name="Falcao C."/>
            <person name="Fantinatti-Garboggini F."/>
            <person name="Felipe M.S."/>
            <person name="Fiorentin L."/>
            <person name="Franco G.R."/>
            <person name="Freitas N.S."/>
            <person name="Frias D."/>
            <person name="Grangeiro T.B."/>
            <person name="Grisard E.C."/>
            <person name="Guimaraes C.T."/>
            <person name="Hungria M."/>
            <person name="Jardim S.N."/>
            <person name="Krieger M.A."/>
            <person name="Laurino J.P."/>
            <person name="Lima L.F."/>
            <person name="Lopes M.I."/>
            <person name="Loreto E.L."/>
            <person name="Madeira H.M."/>
            <person name="Manfio G.P."/>
            <person name="Maranhao A.Q."/>
            <person name="Martinkovics C.T."/>
            <person name="Medeiros S.R."/>
            <person name="Moreira M.A."/>
            <person name="Neiva M."/>
            <person name="Ramalho-Neto C.E."/>
            <person name="Nicolas M.F."/>
            <person name="Oliveira S.C."/>
            <person name="Paixao R.F."/>
            <person name="Pedrosa F.O."/>
            <person name="Pena S.D."/>
            <person name="Pereira M."/>
            <person name="Pereira-Ferrari L."/>
            <person name="Piffer I."/>
            <person name="Pinto L.S."/>
            <person name="Potrich D.P."/>
            <person name="Salim A.C."/>
            <person name="Santos F.R."/>
            <person name="Schmitt R."/>
            <person name="Schneider M.P."/>
            <person name="Schrank A."/>
            <person name="Schrank I.S."/>
            <person name="Schuck A.F."/>
            <person name="Seuanez H.N."/>
            <person name="Silva D.W."/>
            <person name="Silva R."/>
            <person name="Silva S.C."/>
            <person name="Soares C.M."/>
            <person name="Souza K.R."/>
            <person name="Souza R.C."/>
            <person name="Staats C.C."/>
            <person name="Steffens M.B."/>
            <person name="Teixeira S.M."/>
            <person name="Urmenyi T.P."/>
            <person name="Vainstein M.H."/>
            <person name="Zuccherato L.W."/>
            <person name="Simpson A.J."/>
            <person name="Zaha A."/>
        </authorList>
    </citation>
    <scope>NUCLEOTIDE SEQUENCE [LARGE SCALE GENOMIC DNA]</scope>
    <source>
        <strain evidence="2 3">7448</strain>
    </source>
</reference>
<protein>
    <submittedName>
        <fullName evidence="2">Uncharacterized protein</fullName>
    </submittedName>
</protein>
<gene>
    <name evidence="2" type="ordered locus">MHP7448_0448</name>
</gene>
<evidence type="ECO:0000313" key="2">
    <source>
        <dbReference type="EMBL" id="AAZ53815.1"/>
    </source>
</evidence>